<dbReference type="Proteomes" id="UP000315388">
    <property type="component" value="Unassembled WGS sequence"/>
</dbReference>
<name>A0A502BNJ5_9HYPH</name>
<keyword evidence="4" id="KW-1185">Reference proteome</keyword>
<protein>
    <recommendedName>
        <fullName evidence="2">TadE-like domain-containing protein</fullName>
    </recommendedName>
</protein>
<keyword evidence="1" id="KW-1133">Transmembrane helix</keyword>
<feature type="domain" description="TadE-like" evidence="2">
    <location>
        <begin position="14"/>
        <end position="43"/>
    </location>
</feature>
<dbReference type="Pfam" id="PF07811">
    <property type="entry name" value="TadE"/>
    <property type="match status" value="1"/>
</dbReference>
<feature type="transmembrane region" description="Helical" evidence="1">
    <location>
        <begin position="20"/>
        <end position="38"/>
    </location>
</feature>
<evidence type="ECO:0000313" key="3">
    <source>
        <dbReference type="EMBL" id="TPF75440.1"/>
    </source>
</evidence>
<reference evidence="3 4" key="1">
    <citation type="journal article" date="2003" name="Int. J. Syst. Evol. Microbiol.">
        <title>Towards a standardized format for the description of a novel species (of an established genus): Ochrobactrum gallinifaecis sp. nov.</title>
        <authorList>
            <person name="Kampfer P."/>
            <person name="Buczolits S."/>
            <person name="Albrecht A."/>
            <person name="Busse H.J."/>
            <person name="Stackebrandt E."/>
        </authorList>
    </citation>
    <scope>NUCLEOTIDE SEQUENCE [LARGE SCALE GENOMIC DNA]</scope>
    <source>
        <strain evidence="3 4">ISO 196</strain>
    </source>
</reference>
<accession>A0A502BNJ5</accession>
<evidence type="ECO:0000259" key="2">
    <source>
        <dbReference type="Pfam" id="PF07811"/>
    </source>
</evidence>
<organism evidence="3 4">
    <name type="scientific">Brucella gallinifaecis</name>
    <dbReference type="NCBI Taxonomy" id="215590"/>
    <lineage>
        <taxon>Bacteria</taxon>
        <taxon>Pseudomonadati</taxon>
        <taxon>Pseudomonadota</taxon>
        <taxon>Alphaproteobacteria</taxon>
        <taxon>Hyphomicrobiales</taxon>
        <taxon>Brucellaceae</taxon>
        <taxon>Brucella/Ochrobactrum group</taxon>
        <taxon>Brucella</taxon>
    </lineage>
</organism>
<keyword evidence="1" id="KW-0472">Membrane</keyword>
<dbReference type="RefSeq" id="WP_140904878.1">
    <property type="nucleotide sequence ID" value="NZ_JBHTMD010000013.1"/>
</dbReference>
<dbReference type="EMBL" id="VEWJ01000005">
    <property type="protein sequence ID" value="TPF75440.1"/>
    <property type="molecule type" value="Genomic_DNA"/>
</dbReference>
<proteinExistence type="predicted"/>
<evidence type="ECO:0000313" key="4">
    <source>
        <dbReference type="Proteomes" id="UP000315388"/>
    </source>
</evidence>
<dbReference type="AlphaFoldDB" id="A0A502BNJ5"/>
<dbReference type="InterPro" id="IPR012495">
    <property type="entry name" value="TadE-like_dom"/>
</dbReference>
<sequence>MNNSKDCFTASDEGSISVEFALLFPVILCLLLITIELFNMFDTDRKLYLVASTTSDLLSELIVDSKDFEEYGNDDRSANKTDYKKICDIIYAGKKNLYPQNTNNLSLLVSYFQNGQKQWEINDNDFDEQMSIAIPESIKRESGNFNHIYVSVKYKYNILSGNIISNLSNFNLRKGYWITIRNEETIECTDCNSSRHCSN</sequence>
<keyword evidence="1" id="KW-0812">Transmembrane</keyword>
<evidence type="ECO:0000256" key="1">
    <source>
        <dbReference type="SAM" id="Phobius"/>
    </source>
</evidence>
<comment type="caution">
    <text evidence="3">The sequence shown here is derived from an EMBL/GenBank/DDBJ whole genome shotgun (WGS) entry which is preliminary data.</text>
</comment>
<gene>
    <name evidence="3" type="ORF">FHY56_09270</name>
</gene>